<sequence>MDARARVIGLVLALGGLMVIVDTTVTLVAVPAIVADLDSTLPAVQWVTSGYLLGVVAVTPLAGWAANRYGARRVYVAALVIFTLSSGLAGLAWDAGSLTAFRILQGLGGGLLNPVGQAIGLRSVSREARGRLMSLLGLPLIIGPVLGPPLAGWLVDAASWRWIFLLNVPIGAAAVLLCARLLPRQPADPASTTRMDWTGLAQVCGGAVLLVLGCTLIGETGEMTIEAAAALGASVLLLASFVVRALRIDAPLVHLRLLRHRPLAGGLAVLVCFGAAYFGAMSILPIYVQGVRGDPATLAGTITIPMALAVGATLQIATRLVDRVPPARIVFTGVTLGLLGSIALLITTTSGASYPMIAAAAAVLGVGSGATLMPAMTVAVRDLEHEDTPRGTTLLALVQQIASAVGVALVATTLTVLVSTRVTELGTTDSGGLAAMLALDPPARAELETQLAGAVGGSYAVAAAFMALSVLAAAVGLRRVARVEDRAEGSRSPA</sequence>
<reference evidence="10" key="1">
    <citation type="submission" date="2016-06" db="EMBL/GenBank/DDBJ databases">
        <authorList>
            <person name="Varghese N."/>
        </authorList>
    </citation>
    <scope>NUCLEOTIDE SEQUENCE [LARGE SCALE GENOMIC DNA]</scope>
    <source>
        <strain evidence="10">DSM 45555</strain>
    </source>
</reference>
<keyword evidence="2" id="KW-0813">Transport</keyword>
<dbReference type="NCBIfam" id="TIGR00711">
    <property type="entry name" value="efflux_EmrB"/>
    <property type="match status" value="1"/>
</dbReference>
<feature type="transmembrane region" description="Helical" evidence="7">
    <location>
        <begin position="329"/>
        <end position="346"/>
    </location>
</feature>
<feature type="transmembrane region" description="Helical" evidence="7">
    <location>
        <begin position="74"/>
        <end position="93"/>
    </location>
</feature>
<dbReference type="RefSeq" id="WP_091043188.1">
    <property type="nucleotide sequence ID" value="NZ_FMCV01000004.1"/>
</dbReference>
<evidence type="ECO:0000256" key="7">
    <source>
        <dbReference type="SAM" id="Phobius"/>
    </source>
</evidence>
<keyword evidence="10" id="KW-1185">Reference proteome</keyword>
<dbReference type="InterPro" id="IPR004638">
    <property type="entry name" value="EmrB-like"/>
</dbReference>
<evidence type="ECO:0000256" key="1">
    <source>
        <dbReference type="ARBA" id="ARBA00004651"/>
    </source>
</evidence>
<dbReference type="EMBL" id="FMCV01000004">
    <property type="protein sequence ID" value="SCE90226.1"/>
    <property type="molecule type" value="Genomic_DNA"/>
</dbReference>
<keyword evidence="4 7" id="KW-0812">Transmembrane</keyword>
<dbReference type="InterPro" id="IPR036259">
    <property type="entry name" value="MFS_trans_sf"/>
</dbReference>
<dbReference type="Gene3D" id="1.20.1720.10">
    <property type="entry name" value="Multidrug resistance protein D"/>
    <property type="match status" value="1"/>
</dbReference>
<feature type="transmembrane region" description="Helical" evidence="7">
    <location>
        <begin position="296"/>
        <end position="317"/>
    </location>
</feature>
<evidence type="ECO:0000259" key="8">
    <source>
        <dbReference type="PROSITE" id="PS50850"/>
    </source>
</evidence>
<dbReference type="InterPro" id="IPR011701">
    <property type="entry name" value="MFS"/>
</dbReference>
<name>A0A1C4W1T4_9ACTN</name>
<feature type="transmembrane region" description="Helical" evidence="7">
    <location>
        <begin position="7"/>
        <end position="34"/>
    </location>
</feature>
<dbReference type="PANTHER" id="PTHR42718:SF46">
    <property type="entry name" value="BLR6921 PROTEIN"/>
    <property type="match status" value="1"/>
</dbReference>
<feature type="transmembrane region" description="Helical" evidence="7">
    <location>
        <begin position="99"/>
        <end position="120"/>
    </location>
</feature>
<evidence type="ECO:0000256" key="6">
    <source>
        <dbReference type="ARBA" id="ARBA00023136"/>
    </source>
</evidence>
<comment type="subcellular location">
    <subcellularLocation>
        <location evidence="1">Cell membrane</location>
        <topology evidence="1">Multi-pass membrane protein</topology>
    </subcellularLocation>
</comment>
<feature type="domain" description="Major facilitator superfamily (MFS) profile" evidence="8">
    <location>
        <begin position="8"/>
        <end position="481"/>
    </location>
</feature>
<evidence type="ECO:0000313" key="10">
    <source>
        <dbReference type="Proteomes" id="UP000198551"/>
    </source>
</evidence>
<feature type="transmembrane region" description="Helical" evidence="7">
    <location>
        <begin position="457"/>
        <end position="477"/>
    </location>
</feature>
<organism evidence="9 10">
    <name type="scientific">Micromonospora marina</name>
    <dbReference type="NCBI Taxonomy" id="307120"/>
    <lineage>
        <taxon>Bacteria</taxon>
        <taxon>Bacillati</taxon>
        <taxon>Actinomycetota</taxon>
        <taxon>Actinomycetes</taxon>
        <taxon>Micromonosporales</taxon>
        <taxon>Micromonosporaceae</taxon>
        <taxon>Micromonospora</taxon>
    </lineage>
</organism>
<dbReference type="GO" id="GO:0022857">
    <property type="term" value="F:transmembrane transporter activity"/>
    <property type="evidence" value="ECO:0007669"/>
    <property type="project" value="InterPro"/>
</dbReference>
<protein>
    <submittedName>
        <fullName evidence="9">Drug resistance transporter, EmrB/QacA subfamily</fullName>
    </submittedName>
</protein>
<feature type="transmembrane region" description="Helical" evidence="7">
    <location>
        <begin position="224"/>
        <end position="243"/>
    </location>
</feature>
<feature type="transmembrane region" description="Helical" evidence="7">
    <location>
        <begin position="394"/>
        <end position="418"/>
    </location>
</feature>
<feature type="transmembrane region" description="Helical" evidence="7">
    <location>
        <begin position="160"/>
        <end position="179"/>
    </location>
</feature>
<dbReference type="Gene3D" id="1.20.1250.20">
    <property type="entry name" value="MFS general substrate transporter like domains"/>
    <property type="match status" value="1"/>
</dbReference>
<keyword evidence="6 7" id="KW-0472">Membrane</keyword>
<feature type="transmembrane region" description="Helical" evidence="7">
    <location>
        <begin position="132"/>
        <end position="154"/>
    </location>
</feature>
<evidence type="ECO:0000256" key="2">
    <source>
        <dbReference type="ARBA" id="ARBA00022448"/>
    </source>
</evidence>
<evidence type="ECO:0000256" key="3">
    <source>
        <dbReference type="ARBA" id="ARBA00022475"/>
    </source>
</evidence>
<dbReference type="SUPFAM" id="SSF103473">
    <property type="entry name" value="MFS general substrate transporter"/>
    <property type="match status" value="1"/>
</dbReference>
<dbReference type="PROSITE" id="PS50850">
    <property type="entry name" value="MFS"/>
    <property type="match status" value="1"/>
</dbReference>
<dbReference type="PANTHER" id="PTHR42718">
    <property type="entry name" value="MAJOR FACILITATOR SUPERFAMILY MULTIDRUG TRANSPORTER MFSC"/>
    <property type="match status" value="1"/>
</dbReference>
<accession>A0A1C4W1T4</accession>
<keyword evidence="5 7" id="KW-1133">Transmembrane helix</keyword>
<dbReference type="AlphaFoldDB" id="A0A1C4W1T4"/>
<proteinExistence type="predicted"/>
<dbReference type="InterPro" id="IPR020846">
    <property type="entry name" value="MFS_dom"/>
</dbReference>
<feature type="transmembrane region" description="Helical" evidence="7">
    <location>
        <begin position="46"/>
        <end position="67"/>
    </location>
</feature>
<gene>
    <name evidence="9" type="ORF">GA0070215_104172</name>
</gene>
<feature type="transmembrane region" description="Helical" evidence="7">
    <location>
        <begin position="352"/>
        <end position="373"/>
    </location>
</feature>
<evidence type="ECO:0000256" key="4">
    <source>
        <dbReference type="ARBA" id="ARBA00022692"/>
    </source>
</evidence>
<keyword evidence="3" id="KW-1003">Cell membrane</keyword>
<evidence type="ECO:0000313" key="9">
    <source>
        <dbReference type="EMBL" id="SCE90226.1"/>
    </source>
</evidence>
<dbReference type="GO" id="GO:0005886">
    <property type="term" value="C:plasma membrane"/>
    <property type="evidence" value="ECO:0007669"/>
    <property type="project" value="UniProtKB-SubCell"/>
</dbReference>
<feature type="transmembrane region" description="Helical" evidence="7">
    <location>
        <begin position="200"/>
        <end position="218"/>
    </location>
</feature>
<evidence type="ECO:0000256" key="5">
    <source>
        <dbReference type="ARBA" id="ARBA00022989"/>
    </source>
</evidence>
<feature type="transmembrane region" description="Helical" evidence="7">
    <location>
        <begin position="263"/>
        <end position="284"/>
    </location>
</feature>
<dbReference type="Proteomes" id="UP000198551">
    <property type="component" value="Unassembled WGS sequence"/>
</dbReference>
<dbReference type="Pfam" id="PF07690">
    <property type="entry name" value="MFS_1"/>
    <property type="match status" value="1"/>
</dbReference>